<reference evidence="2" key="1">
    <citation type="submission" date="2020-06" db="EMBL/GenBank/DDBJ databases">
        <authorList>
            <person name="Onetto C."/>
        </authorList>
    </citation>
    <scope>NUCLEOTIDE SEQUENCE</scope>
</reference>
<dbReference type="AlphaFoldDB" id="A0A9N8PFP7"/>
<evidence type="ECO:0000256" key="1">
    <source>
        <dbReference type="SAM" id="Phobius"/>
    </source>
</evidence>
<accession>A0A9N8PFP7</accession>
<sequence length="122" mass="13593">MPDTKRPGQDNVSEDVWTLFKQLRIDNLVDAIKETTFSDFEHLTSIVKGRELNLETFTLLISEANKTRTGKAMRTTIGLAVCVVLFVYPMAIVSPFLATLGFTNAGPAAGKKLHLDLLYLDY</sequence>
<keyword evidence="1" id="KW-0812">Transmembrane</keyword>
<evidence type="ECO:0000313" key="2">
    <source>
        <dbReference type="EMBL" id="CAD0092972.1"/>
    </source>
</evidence>
<organism evidence="2 3">
    <name type="scientific">Aureobasidium mustum</name>
    <dbReference type="NCBI Taxonomy" id="2773714"/>
    <lineage>
        <taxon>Eukaryota</taxon>
        <taxon>Fungi</taxon>
        <taxon>Dikarya</taxon>
        <taxon>Ascomycota</taxon>
        <taxon>Pezizomycotina</taxon>
        <taxon>Dothideomycetes</taxon>
        <taxon>Dothideomycetidae</taxon>
        <taxon>Dothideales</taxon>
        <taxon>Saccotheciaceae</taxon>
        <taxon>Aureobasidium</taxon>
    </lineage>
</organism>
<keyword evidence="1" id="KW-0472">Membrane</keyword>
<dbReference type="Proteomes" id="UP000714618">
    <property type="component" value="Unassembled WGS sequence"/>
</dbReference>
<comment type="caution">
    <text evidence="2">The sequence shown here is derived from an EMBL/GenBank/DDBJ whole genome shotgun (WGS) entry which is preliminary data.</text>
</comment>
<name>A0A9N8PFP7_9PEZI</name>
<proteinExistence type="predicted"/>
<dbReference type="OrthoDB" id="5041285at2759"/>
<protein>
    <submittedName>
        <fullName evidence="2">Uncharacterized protein</fullName>
    </submittedName>
</protein>
<gene>
    <name evidence="2" type="ORF">AWRI4233_LOCUS3973</name>
</gene>
<keyword evidence="3" id="KW-1185">Reference proteome</keyword>
<feature type="transmembrane region" description="Helical" evidence="1">
    <location>
        <begin position="76"/>
        <end position="98"/>
    </location>
</feature>
<dbReference type="EMBL" id="CAIJEO010000005">
    <property type="protein sequence ID" value="CAD0092972.1"/>
    <property type="molecule type" value="Genomic_DNA"/>
</dbReference>
<keyword evidence="1" id="KW-1133">Transmembrane helix</keyword>
<evidence type="ECO:0000313" key="3">
    <source>
        <dbReference type="Proteomes" id="UP000714618"/>
    </source>
</evidence>